<evidence type="ECO:0000256" key="5">
    <source>
        <dbReference type="ARBA" id="ARBA00093797"/>
    </source>
</evidence>
<evidence type="ECO:0000256" key="4">
    <source>
        <dbReference type="ARBA" id="ARBA00023186"/>
    </source>
</evidence>
<keyword evidence="6" id="KW-0282">Flagellum</keyword>
<evidence type="ECO:0000256" key="3">
    <source>
        <dbReference type="ARBA" id="ARBA00022795"/>
    </source>
</evidence>
<keyword evidence="6" id="KW-0969">Cilium</keyword>
<dbReference type="Pfam" id="PF05400">
    <property type="entry name" value="FliT"/>
    <property type="match status" value="1"/>
</dbReference>
<evidence type="ECO:0000256" key="2">
    <source>
        <dbReference type="ARBA" id="ARBA00022490"/>
    </source>
</evidence>
<dbReference type="Gene3D" id="1.20.58.380">
    <property type="entry name" value="Flagellar protein flit"/>
    <property type="match status" value="1"/>
</dbReference>
<proteinExistence type="predicted"/>
<keyword evidence="4" id="KW-0143">Chaperone</keyword>
<name>A0ABT1WK08_9BURK</name>
<organism evidence="6 7">
    <name type="scientific">Limnobacter humi</name>
    <dbReference type="NCBI Taxonomy" id="1778671"/>
    <lineage>
        <taxon>Bacteria</taxon>
        <taxon>Pseudomonadati</taxon>
        <taxon>Pseudomonadota</taxon>
        <taxon>Betaproteobacteria</taxon>
        <taxon>Burkholderiales</taxon>
        <taxon>Burkholderiaceae</taxon>
        <taxon>Limnobacter</taxon>
    </lineage>
</organism>
<keyword evidence="2" id="KW-0963">Cytoplasm</keyword>
<comment type="caution">
    <text evidence="6">The sequence shown here is derived from an EMBL/GenBank/DDBJ whole genome shotgun (WGS) entry which is preliminary data.</text>
</comment>
<sequence length="115" mass="13019">MMLNKEHNAAVMRLYAAIANQSQAMLNAAKEGDWDGLCAAEEHCSRLIHELQTIKEIKAVELDDHERTQHIGYLKKILADDAAIRNITEPRLRQLEEFLRAASNSQRLSNSYGSN</sequence>
<comment type="subcellular location">
    <subcellularLocation>
        <location evidence="1">Cytoplasm</location>
        <location evidence="1">Cytosol</location>
    </subcellularLocation>
</comment>
<evidence type="ECO:0000256" key="1">
    <source>
        <dbReference type="ARBA" id="ARBA00004514"/>
    </source>
</evidence>
<dbReference type="EMBL" id="JANIGO010000007">
    <property type="protein sequence ID" value="MCQ8897749.1"/>
    <property type="molecule type" value="Genomic_DNA"/>
</dbReference>
<gene>
    <name evidence="6" type="ORF">NQT62_15010</name>
</gene>
<keyword evidence="3" id="KW-1005">Bacterial flagellum biogenesis</keyword>
<accession>A0ABT1WK08</accession>
<reference evidence="6 7" key="1">
    <citation type="submission" date="2022-07" db="EMBL/GenBank/DDBJ databases">
        <authorList>
            <person name="Xamxidin M."/>
            <person name="Wu M."/>
        </authorList>
    </citation>
    <scope>NUCLEOTIDE SEQUENCE [LARGE SCALE GENOMIC DNA]</scope>
    <source>
        <strain evidence="6 7">NBRC 111650</strain>
    </source>
</reference>
<dbReference type="RefSeq" id="WP_256765560.1">
    <property type="nucleotide sequence ID" value="NZ_JANIGO010000007.1"/>
</dbReference>
<dbReference type="Proteomes" id="UP001204142">
    <property type="component" value="Unassembled WGS sequence"/>
</dbReference>
<keyword evidence="7" id="KW-1185">Reference proteome</keyword>
<evidence type="ECO:0000313" key="7">
    <source>
        <dbReference type="Proteomes" id="UP001204142"/>
    </source>
</evidence>
<keyword evidence="6" id="KW-0966">Cell projection</keyword>
<evidence type="ECO:0000313" key="6">
    <source>
        <dbReference type="EMBL" id="MCQ8897749.1"/>
    </source>
</evidence>
<dbReference type="InterPro" id="IPR008622">
    <property type="entry name" value="FliT"/>
</dbReference>
<protein>
    <recommendedName>
        <fullName evidence="5">Flagellar protein FliT</fullName>
    </recommendedName>
</protein>